<sequence length="505" mass="55549">MTGDQGHSPKGHLRQRLRGPWERAVSRRHRAPLFDAAELPHDTEDHWLDRVDDPEEAPRSSLKTLWVSASSGPLYRLRVIWRFISTTLGKMVTLTIILAVALFAAGYSMSVYSAARQQSLTEMLDTTEPTSSAAHQLYTSLSLADTMATTGMVQSGIMPEESLSLYYQALDRASHAASEVSAGFGDEDPTAAELISRVQRQLPVYAGLVETSRANNRQGNPVSVSYMAEASALMREEILRDASAIFDRASHNVSTQQYQAMRPQWVPLSGLVASVLFLLIAQWWLWRVTRRRLNKGFLAATAMMCLAILWVSGSNFATWQAGNRSFEQAALPWDSLTASRILAQQARTSETLALVRRQSIEDTNSSFQETTQALSSALDDVEQAQSRSRGRSQESLDSARTALHQWEEAHAELVRTLRSGEFSEALRLTTDTASHGADSPTAAGAFAALDDSLGDLISQSRSTMRSFIRDGLAATALLSMSVLLLSLSSIVAVVLGIRPRLQEYL</sequence>
<evidence type="ECO:0008006" key="5">
    <source>
        <dbReference type="Google" id="ProtNLM"/>
    </source>
</evidence>
<dbReference type="AlphaFoldDB" id="A0A0Q1DT38"/>
<keyword evidence="2" id="KW-0812">Transmembrane</keyword>
<dbReference type="RefSeq" id="WP_055123257.1">
    <property type="nucleotide sequence ID" value="NZ_LKST01000004.1"/>
</dbReference>
<protein>
    <recommendedName>
        <fullName evidence="5">Four helix bundle sensory module for signal transduction</fullName>
    </recommendedName>
</protein>
<feature type="region of interest" description="Disordered" evidence="1">
    <location>
        <begin position="1"/>
        <end position="23"/>
    </location>
</feature>
<accession>A0A0Q1DT38</accession>
<reference evidence="3 4" key="1">
    <citation type="submission" date="2015-10" db="EMBL/GenBank/DDBJ databases">
        <title>Corynebacteirum lowii and Corynebacterium oculi species nova, derived from human clinical disease and and emended description of Corynebacterium mastiditis.</title>
        <authorList>
            <person name="Bernard K."/>
            <person name="Pacheco A.L."/>
            <person name="Mcdougall C."/>
            <person name="Burtx T."/>
            <person name="Weibe D."/>
            <person name="Tyler S."/>
            <person name="Olson A.B."/>
            <person name="Cnockaert M."/>
            <person name="Eguchi H."/>
            <person name="Kuwahara T."/>
            <person name="Nakayama-Imaohji H."/>
            <person name="Boudewijins M."/>
            <person name="Van Hoecke F."/>
            <person name="Bernier A.-M."/>
            <person name="Vandamme P."/>
        </authorList>
    </citation>
    <scope>NUCLEOTIDE SEQUENCE [LARGE SCALE GENOMIC DNA]</scope>
    <source>
        <strain evidence="3 4">NML 130210</strain>
    </source>
</reference>
<dbReference type="EMBL" id="LKST01000004">
    <property type="protein sequence ID" value="KQB83224.1"/>
    <property type="molecule type" value="Genomic_DNA"/>
</dbReference>
<keyword evidence="2" id="KW-0472">Membrane</keyword>
<feature type="transmembrane region" description="Helical" evidence="2">
    <location>
        <begin position="297"/>
        <end position="317"/>
    </location>
</feature>
<dbReference type="PATRIC" id="fig|1544416.3.peg.2193"/>
<evidence type="ECO:0000256" key="2">
    <source>
        <dbReference type="SAM" id="Phobius"/>
    </source>
</evidence>
<comment type="caution">
    <text evidence="3">The sequence shown here is derived from an EMBL/GenBank/DDBJ whole genome shotgun (WGS) entry which is preliminary data.</text>
</comment>
<organism evidence="3 4">
    <name type="scientific">Corynebacterium oculi</name>
    <dbReference type="NCBI Taxonomy" id="1544416"/>
    <lineage>
        <taxon>Bacteria</taxon>
        <taxon>Bacillati</taxon>
        <taxon>Actinomycetota</taxon>
        <taxon>Actinomycetes</taxon>
        <taxon>Mycobacteriales</taxon>
        <taxon>Corynebacteriaceae</taxon>
        <taxon>Corynebacterium</taxon>
    </lineage>
</organism>
<feature type="region of interest" description="Disordered" evidence="1">
    <location>
        <begin position="378"/>
        <end position="399"/>
    </location>
</feature>
<evidence type="ECO:0000313" key="4">
    <source>
        <dbReference type="Proteomes" id="UP000050517"/>
    </source>
</evidence>
<evidence type="ECO:0000256" key="1">
    <source>
        <dbReference type="SAM" id="MobiDB-lite"/>
    </source>
</evidence>
<evidence type="ECO:0000313" key="3">
    <source>
        <dbReference type="EMBL" id="KQB83224.1"/>
    </source>
</evidence>
<proteinExistence type="predicted"/>
<keyword evidence="2" id="KW-1133">Transmembrane helix</keyword>
<name>A0A0Q1DT38_9CORY</name>
<feature type="transmembrane region" description="Helical" evidence="2">
    <location>
        <begin position="471"/>
        <end position="497"/>
    </location>
</feature>
<feature type="compositionally biased region" description="Polar residues" evidence="1">
    <location>
        <begin position="383"/>
        <end position="398"/>
    </location>
</feature>
<feature type="transmembrane region" description="Helical" evidence="2">
    <location>
        <begin position="265"/>
        <end position="285"/>
    </location>
</feature>
<gene>
    <name evidence="3" type="ORF">Cocul_02197</name>
</gene>
<dbReference type="STRING" id="1544416.Cocul_02197"/>
<feature type="transmembrane region" description="Helical" evidence="2">
    <location>
        <begin position="91"/>
        <end position="115"/>
    </location>
</feature>
<keyword evidence="4" id="KW-1185">Reference proteome</keyword>
<dbReference type="Proteomes" id="UP000050517">
    <property type="component" value="Unassembled WGS sequence"/>
</dbReference>